<dbReference type="PANTHER" id="PTHR24220">
    <property type="entry name" value="IMPORT ATP-BINDING PROTEIN"/>
    <property type="match status" value="1"/>
</dbReference>
<evidence type="ECO:0000256" key="1">
    <source>
        <dbReference type="ARBA" id="ARBA00022448"/>
    </source>
</evidence>
<dbReference type="PANTHER" id="PTHR24220:SF86">
    <property type="entry name" value="ABC TRANSPORTER ABCH.1"/>
    <property type="match status" value="1"/>
</dbReference>
<dbReference type="GO" id="GO:0098796">
    <property type="term" value="C:membrane protein complex"/>
    <property type="evidence" value="ECO:0007669"/>
    <property type="project" value="UniProtKB-ARBA"/>
</dbReference>
<dbReference type="InterPro" id="IPR015854">
    <property type="entry name" value="ABC_transpr_LolD-like"/>
</dbReference>
<keyword evidence="1" id="KW-0813">Transport</keyword>
<keyword evidence="2" id="KW-0547">Nucleotide-binding</keyword>
<dbReference type="EMBL" id="UINC01017770">
    <property type="protein sequence ID" value="SVA74053.1"/>
    <property type="molecule type" value="Genomic_DNA"/>
</dbReference>
<accession>A0A381YBY5</accession>
<dbReference type="GO" id="GO:0005524">
    <property type="term" value="F:ATP binding"/>
    <property type="evidence" value="ECO:0007669"/>
    <property type="project" value="UniProtKB-KW"/>
</dbReference>
<evidence type="ECO:0000259" key="4">
    <source>
        <dbReference type="PROSITE" id="PS50893"/>
    </source>
</evidence>
<dbReference type="PROSITE" id="PS50893">
    <property type="entry name" value="ABC_TRANSPORTER_2"/>
    <property type="match status" value="1"/>
</dbReference>
<dbReference type="InterPro" id="IPR017871">
    <property type="entry name" value="ABC_transporter-like_CS"/>
</dbReference>
<dbReference type="InterPro" id="IPR003439">
    <property type="entry name" value="ABC_transporter-like_ATP-bd"/>
</dbReference>
<dbReference type="SMART" id="SM00382">
    <property type="entry name" value="AAA"/>
    <property type="match status" value="1"/>
</dbReference>
<dbReference type="GO" id="GO:0005886">
    <property type="term" value="C:plasma membrane"/>
    <property type="evidence" value="ECO:0007669"/>
    <property type="project" value="TreeGrafter"/>
</dbReference>
<dbReference type="Pfam" id="PF00005">
    <property type="entry name" value="ABC_tran"/>
    <property type="match status" value="1"/>
</dbReference>
<dbReference type="GO" id="GO:0016887">
    <property type="term" value="F:ATP hydrolysis activity"/>
    <property type="evidence" value="ECO:0007669"/>
    <property type="project" value="InterPro"/>
</dbReference>
<name>A0A381YBY5_9ZZZZ</name>
<dbReference type="CDD" id="cd03255">
    <property type="entry name" value="ABC_MJ0796_LolCDE_FtsE"/>
    <property type="match status" value="1"/>
</dbReference>
<dbReference type="InterPro" id="IPR003593">
    <property type="entry name" value="AAA+_ATPase"/>
</dbReference>
<gene>
    <name evidence="5" type="ORF">METZ01_LOCUS126907</name>
</gene>
<evidence type="ECO:0000256" key="2">
    <source>
        <dbReference type="ARBA" id="ARBA00022741"/>
    </source>
</evidence>
<proteinExistence type="predicted"/>
<dbReference type="GO" id="GO:0022857">
    <property type="term" value="F:transmembrane transporter activity"/>
    <property type="evidence" value="ECO:0007669"/>
    <property type="project" value="TreeGrafter"/>
</dbReference>
<dbReference type="PROSITE" id="PS00211">
    <property type="entry name" value="ABC_TRANSPORTER_1"/>
    <property type="match status" value="1"/>
</dbReference>
<dbReference type="Gene3D" id="3.40.50.300">
    <property type="entry name" value="P-loop containing nucleotide triphosphate hydrolases"/>
    <property type="match status" value="1"/>
</dbReference>
<sequence>MPIISTRKLVKTYSLGEVEVRALRGVSIDIESGEFLSVIGPSGSGKSTFMHILGCLDRPTSGQYVLEGKDVSKLSKNELAAIRNRQIGFVFQGFNLLPRTSALDNVELPLLYGGNGMKTAERRQRAQEALKEVGLADRANHHPNQMSGGQQQRVAIARALINEPSIVLADEPTGNLDSRTSVEVMDIFQALNTDRGITILLITHEQAIAEYGSRIVGFRDGRIVADNQTKTRRIARDEMAALPLDLDVEPANQPSETTTIGT</sequence>
<feature type="domain" description="ABC transporter" evidence="4">
    <location>
        <begin position="4"/>
        <end position="245"/>
    </location>
</feature>
<dbReference type="InterPro" id="IPR027417">
    <property type="entry name" value="P-loop_NTPase"/>
</dbReference>
<evidence type="ECO:0000313" key="5">
    <source>
        <dbReference type="EMBL" id="SVA74053.1"/>
    </source>
</evidence>
<keyword evidence="3" id="KW-0067">ATP-binding</keyword>
<dbReference type="AlphaFoldDB" id="A0A381YBY5"/>
<dbReference type="FunFam" id="3.40.50.300:FF:000032">
    <property type="entry name" value="Export ABC transporter ATP-binding protein"/>
    <property type="match status" value="1"/>
</dbReference>
<protein>
    <recommendedName>
        <fullName evidence="4">ABC transporter domain-containing protein</fullName>
    </recommendedName>
</protein>
<dbReference type="SUPFAM" id="SSF52540">
    <property type="entry name" value="P-loop containing nucleoside triphosphate hydrolases"/>
    <property type="match status" value="1"/>
</dbReference>
<reference evidence="5" key="1">
    <citation type="submission" date="2018-05" db="EMBL/GenBank/DDBJ databases">
        <authorList>
            <person name="Lanie J.A."/>
            <person name="Ng W.-L."/>
            <person name="Kazmierczak K.M."/>
            <person name="Andrzejewski T.M."/>
            <person name="Davidsen T.M."/>
            <person name="Wayne K.J."/>
            <person name="Tettelin H."/>
            <person name="Glass J.I."/>
            <person name="Rusch D."/>
            <person name="Podicherti R."/>
            <person name="Tsui H.-C.T."/>
            <person name="Winkler M.E."/>
        </authorList>
    </citation>
    <scope>NUCLEOTIDE SEQUENCE</scope>
</reference>
<evidence type="ECO:0000256" key="3">
    <source>
        <dbReference type="ARBA" id="ARBA00022840"/>
    </source>
</evidence>
<organism evidence="5">
    <name type="scientific">marine metagenome</name>
    <dbReference type="NCBI Taxonomy" id="408172"/>
    <lineage>
        <taxon>unclassified sequences</taxon>
        <taxon>metagenomes</taxon>
        <taxon>ecological metagenomes</taxon>
    </lineage>
</organism>
<dbReference type="InterPro" id="IPR017911">
    <property type="entry name" value="MacB-like_ATP-bd"/>
</dbReference>